<dbReference type="InterPro" id="IPR052926">
    <property type="entry name" value="Metallo-beta-lactamase_dom"/>
</dbReference>
<dbReference type="EMBL" id="BARW01025677">
    <property type="protein sequence ID" value="GAJ11232.1"/>
    <property type="molecule type" value="Genomic_DNA"/>
</dbReference>
<proteinExistence type="predicted"/>
<dbReference type="Gene3D" id="3.60.15.10">
    <property type="entry name" value="Ribonuclease Z/Hydroxyacylglutathione hydrolase-like"/>
    <property type="match status" value="1"/>
</dbReference>
<dbReference type="CDD" id="cd07713">
    <property type="entry name" value="DHPS-like_MBL-fold"/>
    <property type="match status" value="1"/>
</dbReference>
<dbReference type="InterPro" id="IPR036866">
    <property type="entry name" value="RibonucZ/Hydroxyglut_hydro"/>
</dbReference>
<gene>
    <name evidence="1" type="ORF">S12H4_42036</name>
</gene>
<dbReference type="SUPFAM" id="SSF56281">
    <property type="entry name" value="Metallo-hydrolase/oxidoreductase"/>
    <property type="match status" value="1"/>
</dbReference>
<dbReference type="AlphaFoldDB" id="X1V605"/>
<evidence type="ECO:0008006" key="2">
    <source>
        <dbReference type="Google" id="ProtNLM"/>
    </source>
</evidence>
<organism evidence="1">
    <name type="scientific">marine sediment metagenome</name>
    <dbReference type="NCBI Taxonomy" id="412755"/>
    <lineage>
        <taxon>unclassified sequences</taxon>
        <taxon>metagenomes</taxon>
        <taxon>ecological metagenomes</taxon>
    </lineage>
</organism>
<dbReference type="GO" id="GO:0016740">
    <property type="term" value="F:transferase activity"/>
    <property type="evidence" value="ECO:0007669"/>
    <property type="project" value="TreeGrafter"/>
</dbReference>
<comment type="caution">
    <text evidence="1">The sequence shown here is derived from an EMBL/GenBank/DDBJ whole genome shotgun (WGS) entry which is preliminary data.</text>
</comment>
<dbReference type="InterPro" id="IPR041712">
    <property type="entry name" value="DHPS-like_MBL-fold"/>
</dbReference>
<name>X1V605_9ZZZZ</name>
<dbReference type="PANTHER" id="PTHR13754">
    <property type="entry name" value="METALLO-BETA-LACTAMASE SUPERFAMILY PROTEIN"/>
    <property type="match status" value="1"/>
</dbReference>
<evidence type="ECO:0000313" key="1">
    <source>
        <dbReference type="EMBL" id="GAJ11232.1"/>
    </source>
</evidence>
<accession>X1V605</accession>
<sequence>GCSHAGIINTILYAQKLTGLKRVHTILGGFHLSGPYFEKIIEQTIDELKRISPEVLVPMHCTGWKAIQRMSQEFPDAFVLNSVGSTITLS</sequence>
<feature type="non-terminal residue" evidence="1">
    <location>
        <position position="1"/>
    </location>
</feature>
<dbReference type="PANTHER" id="PTHR13754:SF18">
    <property type="entry name" value="7,8-DIHYDROPTERIN-6-METHYL-4-(BETA-D-RIBOFURANOSYL)-AMINOBENZENE-5'-PHOSPHATE SYNTHASE"/>
    <property type="match status" value="1"/>
</dbReference>
<reference evidence="1" key="1">
    <citation type="journal article" date="2014" name="Front. Microbiol.">
        <title>High frequency of phylogenetically diverse reductive dehalogenase-homologous genes in deep subseafloor sedimentary metagenomes.</title>
        <authorList>
            <person name="Kawai M."/>
            <person name="Futagami T."/>
            <person name="Toyoda A."/>
            <person name="Takaki Y."/>
            <person name="Nishi S."/>
            <person name="Hori S."/>
            <person name="Arai W."/>
            <person name="Tsubouchi T."/>
            <person name="Morono Y."/>
            <person name="Uchiyama I."/>
            <person name="Ito T."/>
            <person name="Fujiyama A."/>
            <person name="Inagaki F."/>
            <person name="Takami H."/>
        </authorList>
    </citation>
    <scope>NUCLEOTIDE SEQUENCE</scope>
    <source>
        <strain evidence="1">Expedition CK06-06</strain>
    </source>
</reference>
<protein>
    <recommendedName>
        <fullName evidence="2">MBL fold metallo-hydrolase</fullName>
    </recommendedName>
</protein>